<evidence type="ECO:0000259" key="1">
    <source>
        <dbReference type="Pfam" id="PF26215"/>
    </source>
</evidence>
<dbReference type="EMBL" id="KL367474">
    <property type="protein sequence ID" value="KFD73337.1"/>
    <property type="molecule type" value="Genomic_DNA"/>
</dbReference>
<dbReference type="Proteomes" id="UP000030764">
    <property type="component" value="Unassembled WGS sequence"/>
</dbReference>
<evidence type="ECO:0000313" key="2">
    <source>
        <dbReference type="EMBL" id="KFD54473.1"/>
    </source>
</evidence>
<keyword evidence="4" id="KW-1185">Reference proteome</keyword>
<dbReference type="Proteomes" id="UP000030758">
    <property type="component" value="Unassembled WGS sequence"/>
</dbReference>
<organism evidence="3">
    <name type="scientific">Trichuris suis</name>
    <name type="common">pig whipworm</name>
    <dbReference type="NCBI Taxonomy" id="68888"/>
    <lineage>
        <taxon>Eukaryota</taxon>
        <taxon>Metazoa</taxon>
        <taxon>Ecdysozoa</taxon>
        <taxon>Nematoda</taxon>
        <taxon>Enoplea</taxon>
        <taxon>Dorylaimia</taxon>
        <taxon>Trichinellida</taxon>
        <taxon>Trichuridae</taxon>
        <taxon>Trichuris</taxon>
    </lineage>
</organism>
<dbReference type="InterPro" id="IPR058912">
    <property type="entry name" value="HTH_animal"/>
</dbReference>
<accession>A0A085NV41</accession>
<dbReference type="EMBL" id="KL363207">
    <property type="protein sequence ID" value="KFD54473.1"/>
    <property type="molecule type" value="Genomic_DNA"/>
</dbReference>
<evidence type="ECO:0000313" key="3">
    <source>
        <dbReference type="EMBL" id="KFD73337.1"/>
    </source>
</evidence>
<evidence type="ECO:0000313" key="4">
    <source>
        <dbReference type="Proteomes" id="UP000030764"/>
    </source>
</evidence>
<dbReference type="Pfam" id="PF26215">
    <property type="entry name" value="HTH_animal"/>
    <property type="match status" value="1"/>
</dbReference>
<reference evidence="3 4" key="1">
    <citation type="journal article" date="2014" name="Nat. Genet.">
        <title>Genome and transcriptome of the porcine whipworm Trichuris suis.</title>
        <authorList>
            <person name="Jex A.R."/>
            <person name="Nejsum P."/>
            <person name="Schwarz E.M."/>
            <person name="Hu L."/>
            <person name="Young N.D."/>
            <person name="Hall R.S."/>
            <person name="Korhonen P.K."/>
            <person name="Liao S."/>
            <person name="Thamsborg S."/>
            <person name="Xia J."/>
            <person name="Xu P."/>
            <person name="Wang S."/>
            <person name="Scheerlinck J.P."/>
            <person name="Hofmann A."/>
            <person name="Sternberg P.W."/>
            <person name="Wang J."/>
            <person name="Gasser R.B."/>
        </authorList>
    </citation>
    <scope>NUCLEOTIDE SEQUENCE [LARGE SCALE GENOMIC DNA]</scope>
    <source>
        <strain evidence="3">DCEP-RM93F</strain>
        <strain evidence="2">DCEP-RM93M</strain>
    </source>
</reference>
<dbReference type="AlphaFoldDB" id="A0A085NV41"/>
<sequence length="155" mass="17958">MTFTMGKVCTCKVSFQETLVIRKRNLLRTNVHRKLTDSSKHLHFSHPHPKSVLIHIVNGVVDRAVSLCDEELSHDENRHIEKKTKSEWGYLRHLIRSAVQKKTDLPLAGTEQISKQPSSASQRQMMSAVQAFSMERSRFIVFPWQQDQNFPLFMA</sequence>
<feature type="domain" description="Helix-turn-helix" evidence="1">
    <location>
        <begin position="42"/>
        <end position="98"/>
    </location>
</feature>
<gene>
    <name evidence="2" type="ORF">M513_04620</name>
    <name evidence="3" type="ORF">M514_04620</name>
</gene>
<proteinExistence type="predicted"/>
<protein>
    <recommendedName>
        <fullName evidence="1">Helix-turn-helix domain-containing protein</fullName>
    </recommendedName>
</protein>
<name>A0A085NV41_9BILA</name>